<organism evidence="3">
    <name type="scientific">Amphora coffeiformis</name>
    <dbReference type="NCBI Taxonomy" id="265554"/>
    <lineage>
        <taxon>Eukaryota</taxon>
        <taxon>Sar</taxon>
        <taxon>Stramenopiles</taxon>
        <taxon>Ochrophyta</taxon>
        <taxon>Bacillariophyta</taxon>
        <taxon>Bacillariophyceae</taxon>
        <taxon>Bacillariophycidae</taxon>
        <taxon>Thalassiophysales</taxon>
        <taxon>Catenulaceae</taxon>
        <taxon>Amphora</taxon>
    </lineage>
</organism>
<protein>
    <recommendedName>
        <fullName evidence="2">Phospholipid scramblase</fullName>
    </recommendedName>
</protein>
<proteinExistence type="inferred from homology"/>
<comment type="similarity">
    <text evidence="1 2">Belongs to the phospholipid scramblase family.</text>
</comment>
<sequence length="250" mass="27291">MQNQKMDRGVTDACRAHLEGTKEMEIRQTRRGCLQELLGCEARTEFKYFVGGNEVAQSLEDASCLCRLCCQPCHPFTMVVKENNTEAELLSVERPCRCAAGGCKCCCYQEAAISSGGQRLGIIKEDCYFCVPSFTVKDSKLDGLYIIHPPTCLGGICINCCAEGNPCGKKGCCKASFRVYPYAQKGQTTDEAPYIGLILKKPKSMATEIFTDADAFDVTFPDNATVDEKAVLVGSTLLLNAVFFETDNSG</sequence>
<dbReference type="AlphaFoldDB" id="A0A7S3L0E5"/>
<dbReference type="GO" id="GO:0005886">
    <property type="term" value="C:plasma membrane"/>
    <property type="evidence" value="ECO:0007669"/>
    <property type="project" value="TreeGrafter"/>
</dbReference>
<dbReference type="PANTHER" id="PTHR23248">
    <property type="entry name" value="PHOSPHOLIPID SCRAMBLASE-RELATED"/>
    <property type="match status" value="1"/>
</dbReference>
<dbReference type="PANTHER" id="PTHR23248:SF9">
    <property type="entry name" value="PHOSPHOLIPID SCRAMBLASE"/>
    <property type="match status" value="1"/>
</dbReference>
<dbReference type="EMBL" id="HBIM01005613">
    <property type="protein sequence ID" value="CAE0406950.1"/>
    <property type="molecule type" value="Transcribed_RNA"/>
</dbReference>
<evidence type="ECO:0000313" key="3">
    <source>
        <dbReference type="EMBL" id="CAE0406950.1"/>
    </source>
</evidence>
<name>A0A7S3L0E5_9STRA</name>
<reference evidence="3" key="1">
    <citation type="submission" date="2021-01" db="EMBL/GenBank/DDBJ databases">
        <authorList>
            <person name="Corre E."/>
            <person name="Pelletier E."/>
            <person name="Niang G."/>
            <person name="Scheremetjew M."/>
            <person name="Finn R."/>
            <person name="Kale V."/>
            <person name="Holt S."/>
            <person name="Cochrane G."/>
            <person name="Meng A."/>
            <person name="Brown T."/>
            <person name="Cohen L."/>
        </authorList>
    </citation>
    <scope>NUCLEOTIDE SEQUENCE</scope>
    <source>
        <strain evidence="3">CCMP127</strain>
    </source>
</reference>
<dbReference type="Pfam" id="PF03803">
    <property type="entry name" value="Scramblase"/>
    <property type="match status" value="1"/>
</dbReference>
<accession>A0A7S3L0E5</accession>
<evidence type="ECO:0000256" key="2">
    <source>
        <dbReference type="RuleBase" id="RU363116"/>
    </source>
</evidence>
<dbReference type="GO" id="GO:0017128">
    <property type="term" value="F:phospholipid scramblase activity"/>
    <property type="evidence" value="ECO:0007669"/>
    <property type="project" value="InterPro"/>
</dbReference>
<evidence type="ECO:0000256" key="1">
    <source>
        <dbReference type="ARBA" id="ARBA00005350"/>
    </source>
</evidence>
<gene>
    <name evidence="3" type="ORF">ACOF00016_LOCUS4777</name>
</gene>
<dbReference type="InterPro" id="IPR005552">
    <property type="entry name" value="Scramblase"/>
</dbReference>